<reference evidence="2 3" key="1">
    <citation type="journal article" date="2024" name="Plant J.">
        <title>Genome sequences and population genomics reveal climatic adaptation and genomic divergence between two closely related sweetgum species.</title>
        <authorList>
            <person name="Xu W.Q."/>
            <person name="Ren C.Q."/>
            <person name="Zhang X.Y."/>
            <person name="Comes H.P."/>
            <person name="Liu X.H."/>
            <person name="Li Y.G."/>
            <person name="Kettle C.J."/>
            <person name="Jalonen R."/>
            <person name="Gaisberger H."/>
            <person name="Ma Y.Z."/>
            <person name="Qiu Y.X."/>
        </authorList>
    </citation>
    <scope>NUCLEOTIDE SEQUENCE [LARGE SCALE GENOMIC DNA]</scope>
    <source>
        <strain evidence="2">Hangzhou</strain>
    </source>
</reference>
<evidence type="ECO:0000313" key="3">
    <source>
        <dbReference type="Proteomes" id="UP001415857"/>
    </source>
</evidence>
<dbReference type="AlphaFoldDB" id="A0AAP0RYS8"/>
<keyword evidence="1" id="KW-0812">Transmembrane</keyword>
<comment type="caution">
    <text evidence="2">The sequence shown here is derived from an EMBL/GenBank/DDBJ whole genome shotgun (WGS) entry which is preliminary data.</text>
</comment>
<feature type="transmembrane region" description="Helical" evidence="1">
    <location>
        <begin position="12"/>
        <end position="38"/>
    </location>
</feature>
<protein>
    <recommendedName>
        <fullName evidence="4">Transmembrane protein</fullName>
    </recommendedName>
</protein>
<evidence type="ECO:0000256" key="1">
    <source>
        <dbReference type="SAM" id="Phobius"/>
    </source>
</evidence>
<dbReference type="Proteomes" id="UP001415857">
    <property type="component" value="Unassembled WGS sequence"/>
</dbReference>
<organism evidence="2 3">
    <name type="scientific">Liquidambar formosana</name>
    <name type="common">Formosan gum</name>
    <dbReference type="NCBI Taxonomy" id="63359"/>
    <lineage>
        <taxon>Eukaryota</taxon>
        <taxon>Viridiplantae</taxon>
        <taxon>Streptophyta</taxon>
        <taxon>Embryophyta</taxon>
        <taxon>Tracheophyta</taxon>
        <taxon>Spermatophyta</taxon>
        <taxon>Magnoliopsida</taxon>
        <taxon>eudicotyledons</taxon>
        <taxon>Gunneridae</taxon>
        <taxon>Pentapetalae</taxon>
        <taxon>Saxifragales</taxon>
        <taxon>Altingiaceae</taxon>
        <taxon>Liquidambar</taxon>
    </lineage>
</organism>
<keyword evidence="1" id="KW-0472">Membrane</keyword>
<accession>A0AAP0RYS8</accession>
<evidence type="ECO:0000313" key="2">
    <source>
        <dbReference type="EMBL" id="KAK9283475.1"/>
    </source>
</evidence>
<sequence>MGGCGGSDGWVMIWLAVLEGAVIVVVNGDEYWMVVVVIMNKKHGCGRVAVGDGDSGDRVGGMDGAMAVL</sequence>
<dbReference type="EMBL" id="JBBPBK010000006">
    <property type="protein sequence ID" value="KAK9283475.1"/>
    <property type="molecule type" value="Genomic_DNA"/>
</dbReference>
<evidence type="ECO:0008006" key="4">
    <source>
        <dbReference type="Google" id="ProtNLM"/>
    </source>
</evidence>
<name>A0AAP0RYS8_LIQFO</name>
<proteinExistence type="predicted"/>
<keyword evidence="3" id="KW-1185">Reference proteome</keyword>
<keyword evidence="1" id="KW-1133">Transmembrane helix</keyword>
<gene>
    <name evidence="2" type="ORF">L1049_011721</name>
</gene>